<evidence type="ECO:0000313" key="2">
    <source>
        <dbReference type="Proteomes" id="UP000032946"/>
    </source>
</evidence>
<protein>
    <submittedName>
        <fullName evidence="1">Uncharacterized protein</fullName>
    </submittedName>
</protein>
<dbReference type="EMBL" id="FO818640">
    <property type="protein sequence ID" value="CDM96733.1"/>
    <property type="molecule type" value="Genomic_DNA"/>
</dbReference>
<proteinExistence type="predicted"/>
<reference evidence="1 2" key="1">
    <citation type="submission" date="2014-02" db="EMBL/GenBank/DDBJ databases">
        <authorList>
            <person name="Genoscope - CEA"/>
        </authorList>
    </citation>
    <scope>NUCLEOTIDE SEQUENCE [LARGE SCALE GENOMIC DNA]</scope>
    <source>
        <strain evidence="1 2">PCC 8005</strain>
    </source>
</reference>
<gene>
    <name evidence="1" type="ORF">ARTHRO_41142</name>
</gene>
<accession>A0A9P1P244</accession>
<sequence>MSYISIFYGLSSKLKLIYELLSKFMPFLYKKSYNKQISRVRQIGIVMMGNGIIDF</sequence>
<organism evidence="1 2">
    <name type="scientific">Limnospira indica PCC 8005</name>
    <dbReference type="NCBI Taxonomy" id="376219"/>
    <lineage>
        <taxon>Bacteria</taxon>
        <taxon>Bacillati</taxon>
        <taxon>Cyanobacteriota</taxon>
        <taxon>Cyanophyceae</taxon>
        <taxon>Oscillatoriophycideae</taxon>
        <taxon>Oscillatoriales</taxon>
        <taxon>Sirenicapillariaceae</taxon>
        <taxon>Limnospira</taxon>
    </lineage>
</organism>
<dbReference type="Proteomes" id="UP000032946">
    <property type="component" value="Chromosome"/>
</dbReference>
<evidence type="ECO:0000313" key="1">
    <source>
        <dbReference type="EMBL" id="CDM96733.1"/>
    </source>
</evidence>
<name>A0A9P1P244_9CYAN</name>
<keyword evidence="2" id="KW-1185">Reference proteome</keyword>
<dbReference type="AlphaFoldDB" id="A0A9P1P244"/>